<reference evidence="1" key="1">
    <citation type="journal article" date="2014" name="Nat. Commun.">
        <title>The tobacco genome sequence and its comparison with those of tomato and potato.</title>
        <authorList>
            <person name="Sierro N."/>
            <person name="Battey J.N."/>
            <person name="Ouadi S."/>
            <person name="Bakaher N."/>
            <person name="Bovet L."/>
            <person name="Willig A."/>
            <person name="Goepfert S."/>
            <person name="Peitsch M.C."/>
            <person name="Ivanov N.V."/>
        </authorList>
    </citation>
    <scope>NUCLEOTIDE SEQUENCE [LARGE SCALE GENOMIC DNA]</scope>
</reference>
<evidence type="ECO:0000313" key="1">
    <source>
        <dbReference type="Proteomes" id="UP000790787"/>
    </source>
</evidence>
<gene>
    <name evidence="2" type="primary">LOC107811993</name>
</gene>
<dbReference type="RefSeq" id="XP_016492484.2">
    <property type="nucleotide sequence ID" value="XM_016636998.2"/>
</dbReference>
<dbReference type="Pfam" id="PF19160">
    <property type="entry name" value="SPARK"/>
    <property type="match status" value="1"/>
</dbReference>
<dbReference type="PaxDb" id="4097-A0A1S4BUD1"/>
<dbReference type="PANTHER" id="PTHR34056:SF1">
    <property type="entry name" value="GPI-ANCHORED PROTEIN"/>
    <property type="match status" value="1"/>
</dbReference>
<name>A0A1S4BUD1_TOBAC</name>
<dbReference type="PANTHER" id="PTHR34056">
    <property type="entry name" value="GPI-ANCHORED PROTEIN"/>
    <property type="match status" value="1"/>
</dbReference>
<evidence type="ECO:0000313" key="2">
    <source>
        <dbReference type="RefSeq" id="XP_016492484.2"/>
    </source>
</evidence>
<reference evidence="2" key="2">
    <citation type="submission" date="2025-08" db="UniProtKB">
        <authorList>
            <consortium name="RefSeq"/>
        </authorList>
    </citation>
    <scope>IDENTIFICATION</scope>
    <source>
        <tissue evidence="2">Leaf</tissue>
    </source>
</reference>
<dbReference type="AlphaFoldDB" id="A0A1S4BUD1"/>
<organism evidence="1 2">
    <name type="scientific">Nicotiana tabacum</name>
    <name type="common">Common tobacco</name>
    <dbReference type="NCBI Taxonomy" id="4097"/>
    <lineage>
        <taxon>Eukaryota</taxon>
        <taxon>Viridiplantae</taxon>
        <taxon>Streptophyta</taxon>
        <taxon>Embryophyta</taxon>
        <taxon>Tracheophyta</taxon>
        <taxon>Spermatophyta</taxon>
        <taxon>Magnoliopsida</taxon>
        <taxon>eudicotyledons</taxon>
        <taxon>Gunneridae</taxon>
        <taxon>Pentapetalae</taxon>
        <taxon>asterids</taxon>
        <taxon>lamiids</taxon>
        <taxon>Solanales</taxon>
        <taxon>Solanaceae</taxon>
        <taxon>Nicotianoideae</taxon>
        <taxon>Nicotianeae</taxon>
        <taxon>Nicotiana</taxon>
    </lineage>
</organism>
<dbReference type="InterPro" id="IPR043891">
    <property type="entry name" value="SPARK"/>
</dbReference>
<proteinExistence type="predicted"/>
<sequence>MSFHVFFFFTLLFLSNLPKLPALPVLPEPDPAEVHSQTFLPSPSPPATIPAFPEQSNVAGCPLDLPDELYHSIKSSCGSSSNSGQVHRTRCCPVLAAWLYSAYSETALHRAVTKLPQSTSVDMPVLPDDSETCVDSLEKALGNRGIELVKPNETCDLVYCYCGIRLHPLSCPEAFSVNSQGKLVGDKSVKKLERDCLSSNGYTGLAGCSKCLNSLYLLSEGRVENRSRSEDRTRKMRSRDCQLMGLTWLLNKNRSGYIHTVSAVLRALMLSKSSSDPQSCTLNSDGMPFAVDSSEINDQSSAVAVQASTYPYVLPFLLVYISFIALLSRY</sequence>
<dbReference type="OrthoDB" id="764087at2759"/>
<dbReference type="STRING" id="4097.A0A1S4BUD1"/>
<keyword evidence="1" id="KW-1185">Reference proteome</keyword>
<protein>
    <submittedName>
        <fullName evidence="2">GPI-anchored protein At4g28100</fullName>
    </submittedName>
</protein>
<dbReference type="Proteomes" id="UP000790787">
    <property type="component" value="Chromosome 6"/>
</dbReference>
<dbReference type="GeneID" id="107811993"/>
<dbReference type="InterPro" id="IPR040376">
    <property type="entry name" value="At4g28100-like"/>
</dbReference>
<dbReference type="OMA" id="ERNCARP"/>
<dbReference type="KEGG" id="nta:107811993"/>
<accession>A0A1S4BUD1</accession>
<dbReference type="RefSeq" id="XP_016492484.1">
    <property type="nucleotide sequence ID" value="XM_016636998.1"/>
</dbReference>